<feature type="region of interest" description="Disordered" evidence="8">
    <location>
        <begin position="113"/>
        <end position="141"/>
    </location>
</feature>
<evidence type="ECO:0000313" key="12">
    <source>
        <dbReference type="Proteomes" id="UP000006727"/>
    </source>
</evidence>
<dbReference type="Gene3D" id="3.30.730.10">
    <property type="entry name" value="AP2/ERF domain"/>
    <property type="match status" value="1"/>
</dbReference>
<dbReference type="PROSITE" id="PS51032">
    <property type="entry name" value="AP2_ERF"/>
    <property type="match status" value="1"/>
</dbReference>
<dbReference type="SUPFAM" id="SSF54171">
    <property type="entry name" value="DNA-binding domain"/>
    <property type="match status" value="1"/>
</dbReference>
<dbReference type="InterPro" id="IPR036955">
    <property type="entry name" value="AP2/ERF_dom_sf"/>
</dbReference>
<evidence type="ECO:0000256" key="6">
    <source>
        <dbReference type="ARBA" id="ARBA00023242"/>
    </source>
</evidence>
<sequence>MWAPTGNRQSDGGSRIHSSRGNPTSKGHRVMDRVRVIAGSVKWSYLEMEDHLKCRFWEFFSGTKSRCSNKDCPTCYPATAEATRLSRARDGRFSSFLQKIRTWPRLGSCKIRDQAAHHAQQPQPAQSSQPERMKAASFPAKHRDLSRARYLPRRFQCIVESSIGGSKAPDSGLPNDGETPYTLPVVEVEIVGCNGEPTPSVEDLDKYSYSFGSDLSFENRDNSMVKDQSLPRDVLDPLRQNSTPTPPAGQIMSPVVADINEVPESAGPAPLAFEYPSFSHGSPLAPTTPTPAGISNIPGSFTESHGHGWHSHSQFHNRTESSIPEVCALQMENVPQSRFTGVRWKAKKWTSEIRPTGAKKTVWLGTYNTEEEAASAYDAGIFYYHKVTAYNFHDSVKYLPELNPALEEKAQLNFIKTQARLIAKKRAQIMANQSSESERACPPTEFVPRTPDTVNSRAEPANHVSTMAESSRASPLTFFNSFKRALSRDSARPNKLRREF</sequence>
<dbReference type="Gramene" id="Pp3c16_13060V3.3">
    <property type="protein sequence ID" value="PAC:32986608.CDS.1"/>
    <property type="gene ID" value="Pp3c16_13060"/>
</dbReference>
<evidence type="ECO:0000256" key="4">
    <source>
        <dbReference type="ARBA" id="ARBA00023159"/>
    </source>
</evidence>
<keyword evidence="3" id="KW-0238">DNA-binding</keyword>
<dbReference type="Gramene" id="Pp3c16_13060V3.1">
    <property type="protein sequence ID" value="PAC:32986606.CDS.1"/>
    <property type="gene ID" value="Pp3c16_13060"/>
</dbReference>
<feature type="compositionally biased region" description="Polar residues" evidence="8">
    <location>
        <begin position="1"/>
        <end position="12"/>
    </location>
</feature>
<reference evidence="11" key="3">
    <citation type="submission" date="2020-12" db="UniProtKB">
        <authorList>
            <consortium name="EnsemblPlants"/>
        </authorList>
    </citation>
    <scope>IDENTIFICATION</scope>
</reference>
<feature type="region of interest" description="Disordered" evidence="8">
    <location>
        <begin position="1"/>
        <end position="29"/>
    </location>
</feature>
<keyword evidence="4" id="KW-0010">Activator</keyword>
<comment type="similarity">
    <text evidence="7">Belongs to the AP2/ERF transcription factor family. ERF subfamily.</text>
</comment>
<feature type="region of interest" description="Disordered" evidence="8">
    <location>
        <begin position="433"/>
        <end position="469"/>
    </location>
</feature>
<keyword evidence="5" id="KW-0804">Transcription</keyword>
<keyword evidence="12" id="KW-1185">Reference proteome</keyword>
<dbReference type="AlphaFoldDB" id="A9RL52"/>
<dbReference type="GO" id="GO:0000976">
    <property type="term" value="F:transcription cis-regulatory region binding"/>
    <property type="evidence" value="ECO:0000318"/>
    <property type="project" value="GO_Central"/>
</dbReference>
<dbReference type="InterPro" id="IPR045277">
    <property type="entry name" value="DRE1A-I"/>
</dbReference>
<keyword evidence="6" id="KW-0539">Nucleus</keyword>
<evidence type="ECO:0000256" key="5">
    <source>
        <dbReference type="ARBA" id="ARBA00023163"/>
    </source>
</evidence>
<dbReference type="EnsemblPlants" id="Pp3c16_13060V3.1">
    <property type="protein sequence ID" value="PAC:32986606.CDS.1"/>
    <property type="gene ID" value="Pp3c16_13060"/>
</dbReference>
<feature type="compositionally biased region" description="Low complexity" evidence="8">
    <location>
        <begin position="117"/>
        <end position="130"/>
    </location>
</feature>
<protein>
    <recommendedName>
        <fullName evidence="9">AP2/ERF domain-containing protein</fullName>
    </recommendedName>
</protein>
<evidence type="ECO:0000313" key="10">
    <source>
        <dbReference type="EMBL" id="PNR37797.1"/>
    </source>
</evidence>
<comment type="subcellular location">
    <subcellularLocation>
        <location evidence="1">Nucleus</location>
    </subcellularLocation>
</comment>
<keyword evidence="2" id="KW-0805">Transcription regulation</keyword>
<dbReference type="Gramene" id="Pp3c16_13060V3.2">
    <property type="protein sequence ID" value="PAC:32986607.CDS.1"/>
    <property type="gene ID" value="Pp3c16_13060"/>
</dbReference>
<evidence type="ECO:0000313" key="11">
    <source>
        <dbReference type="EnsemblPlants" id="PAC:32986606.CDS.1"/>
    </source>
</evidence>
<dbReference type="CDD" id="cd00018">
    <property type="entry name" value="AP2"/>
    <property type="match status" value="1"/>
</dbReference>
<dbReference type="SMART" id="SM00380">
    <property type="entry name" value="AP2"/>
    <property type="match status" value="1"/>
</dbReference>
<dbReference type="PaxDb" id="3218-PP1S15_214V6.1"/>
<accession>A9RL52</accession>
<dbReference type="GO" id="GO:0005634">
    <property type="term" value="C:nucleus"/>
    <property type="evidence" value="ECO:0000318"/>
    <property type="project" value="GO_Central"/>
</dbReference>
<evidence type="ECO:0000259" key="9">
    <source>
        <dbReference type="PROSITE" id="PS51032"/>
    </source>
</evidence>
<dbReference type="HOGENOM" id="CLU_545634_0_0_1"/>
<dbReference type="PANTHER" id="PTHR31839">
    <property type="entry name" value="DEHYDRATION-RESPONSIVE ELEMENT-BINDING PROTEIN 1D"/>
    <property type="match status" value="1"/>
</dbReference>
<evidence type="ECO:0000256" key="3">
    <source>
        <dbReference type="ARBA" id="ARBA00023125"/>
    </source>
</evidence>
<reference evidence="10 12" key="1">
    <citation type="journal article" date="2008" name="Science">
        <title>The Physcomitrella genome reveals evolutionary insights into the conquest of land by plants.</title>
        <authorList>
            <person name="Rensing S."/>
            <person name="Lang D."/>
            <person name="Zimmer A."/>
            <person name="Terry A."/>
            <person name="Salamov A."/>
            <person name="Shapiro H."/>
            <person name="Nishiyama T."/>
            <person name="Perroud P.-F."/>
            <person name="Lindquist E."/>
            <person name="Kamisugi Y."/>
            <person name="Tanahashi T."/>
            <person name="Sakakibara K."/>
            <person name="Fujita T."/>
            <person name="Oishi K."/>
            <person name="Shin-I T."/>
            <person name="Kuroki Y."/>
            <person name="Toyoda A."/>
            <person name="Suzuki Y."/>
            <person name="Hashimoto A."/>
            <person name="Yamaguchi K."/>
            <person name="Sugano A."/>
            <person name="Kohara Y."/>
            <person name="Fujiyama A."/>
            <person name="Anterola A."/>
            <person name="Aoki S."/>
            <person name="Ashton N."/>
            <person name="Barbazuk W.B."/>
            <person name="Barker E."/>
            <person name="Bennetzen J."/>
            <person name="Bezanilla M."/>
            <person name="Blankenship R."/>
            <person name="Cho S.H."/>
            <person name="Dutcher S."/>
            <person name="Estelle M."/>
            <person name="Fawcett J.A."/>
            <person name="Gundlach H."/>
            <person name="Hanada K."/>
            <person name="Heyl A."/>
            <person name="Hicks K.A."/>
            <person name="Hugh J."/>
            <person name="Lohr M."/>
            <person name="Mayer K."/>
            <person name="Melkozernov A."/>
            <person name="Murata T."/>
            <person name="Nelson D."/>
            <person name="Pils B."/>
            <person name="Prigge M."/>
            <person name="Reiss B."/>
            <person name="Renner T."/>
            <person name="Rombauts S."/>
            <person name="Rushton P."/>
            <person name="Sanderfoot A."/>
            <person name="Schween G."/>
            <person name="Shiu S.-H."/>
            <person name="Stueber K."/>
            <person name="Theodoulou F.L."/>
            <person name="Tu H."/>
            <person name="Van de Peer Y."/>
            <person name="Verrier P.J."/>
            <person name="Waters E."/>
            <person name="Wood A."/>
            <person name="Yang L."/>
            <person name="Cove D."/>
            <person name="Cuming A."/>
            <person name="Hasebe M."/>
            <person name="Lucas S."/>
            <person name="Mishler D.B."/>
            <person name="Reski R."/>
            <person name="Grigoriev I."/>
            <person name="Quatrano R.S."/>
            <person name="Boore J.L."/>
        </authorList>
    </citation>
    <scope>NUCLEOTIDE SEQUENCE [LARGE SCALE GENOMIC DNA]</scope>
    <source>
        <strain evidence="11 12">cv. Gransden 2004</strain>
    </source>
</reference>
<feature type="region of interest" description="Disordered" evidence="8">
    <location>
        <begin position="282"/>
        <end position="316"/>
    </location>
</feature>
<dbReference type="InterPro" id="IPR001471">
    <property type="entry name" value="AP2/ERF_dom"/>
</dbReference>
<organism evidence="10">
    <name type="scientific">Physcomitrium patens</name>
    <name type="common">Spreading-leaved earth moss</name>
    <name type="synonym">Physcomitrella patens</name>
    <dbReference type="NCBI Taxonomy" id="3218"/>
    <lineage>
        <taxon>Eukaryota</taxon>
        <taxon>Viridiplantae</taxon>
        <taxon>Streptophyta</taxon>
        <taxon>Embryophyta</taxon>
        <taxon>Bryophyta</taxon>
        <taxon>Bryophytina</taxon>
        <taxon>Bryopsida</taxon>
        <taxon>Funariidae</taxon>
        <taxon>Funariales</taxon>
        <taxon>Funariaceae</taxon>
        <taxon>Physcomitrium</taxon>
    </lineage>
</organism>
<name>A9RL52_PHYPA</name>
<evidence type="ECO:0000256" key="2">
    <source>
        <dbReference type="ARBA" id="ARBA00023015"/>
    </source>
</evidence>
<dbReference type="EnsemblPlants" id="Pp3c16_13060V3.2">
    <property type="protein sequence ID" value="PAC:32986607.CDS.1"/>
    <property type="gene ID" value="Pp3c16_13060"/>
</dbReference>
<feature type="domain" description="AP2/ERF" evidence="9">
    <location>
        <begin position="338"/>
        <end position="405"/>
    </location>
</feature>
<dbReference type="EMBL" id="ABEU02000016">
    <property type="protein sequence ID" value="PNR37797.1"/>
    <property type="molecule type" value="Genomic_DNA"/>
</dbReference>
<dbReference type="InParanoid" id="A9RL52"/>
<dbReference type="EnsemblPlants" id="Pp3c16_13060V3.3">
    <property type="protein sequence ID" value="PAC:32986608.CDS.1"/>
    <property type="gene ID" value="Pp3c16_13060"/>
</dbReference>
<dbReference type="Proteomes" id="UP000006727">
    <property type="component" value="Chromosome 16"/>
</dbReference>
<evidence type="ECO:0000256" key="7">
    <source>
        <dbReference type="ARBA" id="ARBA00024343"/>
    </source>
</evidence>
<gene>
    <name evidence="10" type="ORF">PHYPA_020906</name>
</gene>
<proteinExistence type="inferred from homology"/>
<reference evidence="10 12" key="2">
    <citation type="journal article" date="2018" name="Plant J.">
        <title>The Physcomitrella patens chromosome-scale assembly reveals moss genome structure and evolution.</title>
        <authorList>
            <person name="Lang D."/>
            <person name="Ullrich K.K."/>
            <person name="Murat F."/>
            <person name="Fuchs J."/>
            <person name="Jenkins J."/>
            <person name="Haas F.B."/>
            <person name="Piednoel M."/>
            <person name="Gundlach H."/>
            <person name="Van Bel M."/>
            <person name="Meyberg R."/>
            <person name="Vives C."/>
            <person name="Morata J."/>
            <person name="Symeonidi A."/>
            <person name="Hiss M."/>
            <person name="Muchero W."/>
            <person name="Kamisugi Y."/>
            <person name="Saleh O."/>
            <person name="Blanc G."/>
            <person name="Decker E.L."/>
            <person name="van Gessel N."/>
            <person name="Grimwood J."/>
            <person name="Hayes R.D."/>
            <person name="Graham S.W."/>
            <person name="Gunter L.E."/>
            <person name="McDaniel S.F."/>
            <person name="Hoernstein S.N.W."/>
            <person name="Larsson A."/>
            <person name="Li F.W."/>
            <person name="Perroud P.F."/>
            <person name="Phillips J."/>
            <person name="Ranjan P."/>
            <person name="Rokshar D.S."/>
            <person name="Rothfels C.J."/>
            <person name="Schneider L."/>
            <person name="Shu S."/>
            <person name="Stevenson D.W."/>
            <person name="Thummler F."/>
            <person name="Tillich M."/>
            <person name="Villarreal Aguilar J.C."/>
            <person name="Widiez T."/>
            <person name="Wong G.K."/>
            <person name="Wymore A."/>
            <person name="Zhang Y."/>
            <person name="Zimmer A.D."/>
            <person name="Quatrano R.S."/>
            <person name="Mayer K.F.X."/>
            <person name="Goodstein D."/>
            <person name="Casacuberta J.M."/>
            <person name="Vandepoele K."/>
            <person name="Reski R."/>
            <person name="Cuming A.C."/>
            <person name="Tuskan G.A."/>
            <person name="Maumus F."/>
            <person name="Salse J."/>
            <person name="Schmutz J."/>
            <person name="Rensing S.A."/>
        </authorList>
    </citation>
    <scope>NUCLEOTIDE SEQUENCE [LARGE SCALE GENOMIC DNA]</scope>
    <source>
        <strain evidence="11 12">cv. Gransden 2004</strain>
    </source>
</reference>
<evidence type="ECO:0000256" key="1">
    <source>
        <dbReference type="ARBA" id="ARBA00004123"/>
    </source>
</evidence>
<dbReference type="InterPro" id="IPR016177">
    <property type="entry name" value="DNA-bd_dom_sf"/>
</dbReference>
<evidence type="ECO:0000256" key="8">
    <source>
        <dbReference type="SAM" id="MobiDB-lite"/>
    </source>
</evidence>
<dbReference type="PANTHER" id="PTHR31839:SF2">
    <property type="entry name" value="DEHYDRATION-RESPONSIVE ELEMENT-BINDING PROTEIN 1D"/>
    <property type="match status" value="1"/>
</dbReference>
<dbReference type="GO" id="GO:0003700">
    <property type="term" value="F:DNA-binding transcription factor activity"/>
    <property type="evidence" value="ECO:0000318"/>
    <property type="project" value="GO_Central"/>
</dbReference>